<evidence type="ECO:0000313" key="1">
    <source>
        <dbReference type="EMBL" id="KAH9323569.1"/>
    </source>
</evidence>
<evidence type="ECO:0000313" key="2">
    <source>
        <dbReference type="Proteomes" id="UP000824469"/>
    </source>
</evidence>
<accession>A0AA38LGG1</accession>
<keyword evidence="2" id="KW-1185">Reference proteome</keyword>
<sequence length="99" mass="10429">VGRSAKRGIGREAKDEITGRGGMIFDKVIGFNGVDVRGNDTEVIFSSEEGVVGVEIDVSIGKDTDMGMDVTNVDLDMNVDVFGGVDDVSKGTGVMVDEE</sequence>
<feature type="non-terminal residue" evidence="1">
    <location>
        <position position="1"/>
    </location>
</feature>
<proteinExistence type="predicted"/>
<feature type="non-terminal residue" evidence="1">
    <location>
        <position position="99"/>
    </location>
</feature>
<dbReference type="EMBL" id="JAHRHJ020000003">
    <property type="protein sequence ID" value="KAH9323569.1"/>
    <property type="molecule type" value="Genomic_DNA"/>
</dbReference>
<dbReference type="Proteomes" id="UP000824469">
    <property type="component" value="Unassembled WGS sequence"/>
</dbReference>
<organism evidence="1 2">
    <name type="scientific">Taxus chinensis</name>
    <name type="common">Chinese yew</name>
    <name type="synonym">Taxus wallichiana var. chinensis</name>
    <dbReference type="NCBI Taxonomy" id="29808"/>
    <lineage>
        <taxon>Eukaryota</taxon>
        <taxon>Viridiplantae</taxon>
        <taxon>Streptophyta</taxon>
        <taxon>Embryophyta</taxon>
        <taxon>Tracheophyta</taxon>
        <taxon>Spermatophyta</taxon>
        <taxon>Pinopsida</taxon>
        <taxon>Pinidae</taxon>
        <taxon>Conifers II</taxon>
        <taxon>Cupressales</taxon>
        <taxon>Taxaceae</taxon>
        <taxon>Taxus</taxon>
    </lineage>
</organism>
<comment type="caution">
    <text evidence="1">The sequence shown here is derived from an EMBL/GenBank/DDBJ whole genome shotgun (WGS) entry which is preliminary data.</text>
</comment>
<reference evidence="1 2" key="1">
    <citation type="journal article" date="2021" name="Nat. Plants">
        <title>The Taxus genome provides insights into paclitaxel biosynthesis.</title>
        <authorList>
            <person name="Xiong X."/>
            <person name="Gou J."/>
            <person name="Liao Q."/>
            <person name="Li Y."/>
            <person name="Zhou Q."/>
            <person name="Bi G."/>
            <person name="Li C."/>
            <person name="Du R."/>
            <person name="Wang X."/>
            <person name="Sun T."/>
            <person name="Guo L."/>
            <person name="Liang H."/>
            <person name="Lu P."/>
            <person name="Wu Y."/>
            <person name="Zhang Z."/>
            <person name="Ro D.K."/>
            <person name="Shang Y."/>
            <person name="Huang S."/>
            <person name="Yan J."/>
        </authorList>
    </citation>
    <scope>NUCLEOTIDE SEQUENCE [LARGE SCALE GENOMIC DNA]</scope>
    <source>
        <strain evidence="1">Ta-2019</strain>
    </source>
</reference>
<dbReference type="AlphaFoldDB" id="A0AA38LGG1"/>
<name>A0AA38LGG1_TAXCH</name>
<protein>
    <submittedName>
        <fullName evidence="1">Uncharacterized protein</fullName>
    </submittedName>
</protein>
<gene>
    <name evidence="1" type="ORF">KI387_018208</name>
</gene>